<accession>A0A6J6YFG8</accession>
<organism evidence="2">
    <name type="scientific">freshwater metagenome</name>
    <dbReference type="NCBI Taxonomy" id="449393"/>
    <lineage>
        <taxon>unclassified sequences</taxon>
        <taxon>metagenomes</taxon>
        <taxon>ecological metagenomes</taxon>
    </lineage>
</organism>
<dbReference type="InterPro" id="IPR011251">
    <property type="entry name" value="Luciferase-like_dom"/>
</dbReference>
<dbReference type="AlphaFoldDB" id="A0A6J6YFG8"/>
<evidence type="ECO:0000259" key="1">
    <source>
        <dbReference type="Pfam" id="PF00296"/>
    </source>
</evidence>
<dbReference type="InterPro" id="IPR036661">
    <property type="entry name" value="Luciferase-like_sf"/>
</dbReference>
<evidence type="ECO:0000313" key="2">
    <source>
        <dbReference type="EMBL" id="CAB4806943.1"/>
    </source>
</evidence>
<name>A0A6J6YFG8_9ZZZZ</name>
<dbReference type="PANTHER" id="PTHR30011">
    <property type="entry name" value="ALKANESULFONATE MONOOXYGENASE-RELATED"/>
    <property type="match status" value="1"/>
</dbReference>
<dbReference type="PANTHER" id="PTHR30011:SF32">
    <property type="entry name" value="CONSERVED PROTEIN"/>
    <property type="match status" value="1"/>
</dbReference>
<dbReference type="Gene3D" id="3.20.20.30">
    <property type="entry name" value="Luciferase-like domain"/>
    <property type="match status" value="1"/>
</dbReference>
<dbReference type="InterPro" id="IPR019921">
    <property type="entry name" value="Lucif-like_OxRdtase_Rv2161c"/>
</dbReference>
<dbReference type="GO" id="GO:0016705">
    <property type="term" value="F:oxidoreductase activity, acting on paired donors, with incorporation or reduction of molecular oxygen"/>
    <property type="evidence" value="ECO:0007669"/>
    <property type="project" value="InterPro"/>
</dbReference>
<dbReference type="EMBL" id="CAFAAI010000243">
    <property type="protein sequence ID" value="CAB4806943.1"/>
    <property type="molecule type" value="Genomic_DNA"/>
</dbReference>
<gene>
    <name evidence="2" type="ORF">UFOPK2992_01330</name>
</gene>
<feature type="domain" description="Luciferase-like" evidence="1">
    <location>
        <begin position="17"/>
        <end position="237"/>
    </location>
</feature>
<dbReference type="NCBIfam" id="TIGR03619">
    <property type="entry name" value="F420_Rv2161c"/>
    <property type="match status" value="1"/>
</dbReference>
<dbReference type="SUPFAM" id="SSF51679">
    <property type="entry name" value="Bacterial luciferase-like"/>
    <property type="match status" value="1"/>
</dbReference>
<dbReference type="Pfam" id="PF00296">
    <property type="entry name" value="Bac_luciferase"/>
    <property type="match status" value="1"/>
</dbReference>
<dbReference type="InterPro" id="IPR051260">
    <property type="entry name" value="Diverse_substr_monoxygenases"/>
</dbReference>
<reference evidence="2" key="1">
    <citation type="submission" date="2020-05" db="EMBL/GenBank/DDBJ databases">
        <authorList>
            <person name="Chiriac C."/>
            <person name="Salcher M."/>
            <person name="Ghai R."/>
            <person name="Kavagutti S V."/>
        </authorList>
    </citation>
    <scope>NUCLEOTIDE SEQUENCE</scope>
</reference>
<proteinExistence type="predicted"/>
<protein>
    <submittedName>
        <fullName evidence="2">Unannotated protein</fullName>
    </submittedName>
</protein>
<sequence>MRIGLTVFLTDRTIDPVTLAREAEARGFASLYFPEHTHIPLSRETAPPTGDDELNDEYKRTLDPLIAIGAAAAVTKTLVLGTGVSLVAQHDPIVMAKQLATLDFISGGRITLGVGFGWNRDEMANHGVSYETRREQAREHVLAMVELWSHEEASFNGHFVQFGSSWSWPKPVQQPRLRTLIGGGAGPKLFSHVAEYADGWFPIGGAGVRDALPALNAAWALAGRSSKPEVVPFGVIANASKLQYYRDIGCSEVVLRVHGADRDTTLRQLDTLCTESGVMPA</sequence>